<gene>
    <name evidence="1" type="ORF">NDI56_16870</name>
</gene>
<proteinExistence type="predicted"/>
<organism evidence="1 2">
    <name type="scientific">Haloarcula saliterrae</name>
    <dbReference type="NCBI Taxonomy" id="2950534"/>
    <lineage>
        <taxon>Archaea</taxon>
        <taxon>Methanobacteriati</taxon>
        <taxon>Methanobacteriota</taxon>
        <taxon>Stenosarchaea group</taxon>
        <taxon>Halobacteria</taxon>
        <taxon>Halobacteriales</taxon>
        <taxon>Haloarculaceae</taxon>
        <taxon>Haloarcula</taxon>
    </lineage>
</organism>
<accession>A0ABU2FFN1</accession>
<keyword evidence="2" id="KW-1185">Reference proteome</keyword>
<comment type="caution">
    <text evidence="1">The sequence shown here is derived from an EMBL/GenBank/DDBJ whole genome shotgun (WGS) entry which is preliminary data.</text>
</comment>
<dbReference type="Proteomes" id="UP001259659">
    <property type="component" value="Unassembled WGS sequence"/>
</dbReference>
<protein>
    <submittedName>
        <fullName evidence="1">Phosphate uptake regulator PhoU</fullName>
    </submittedName>
</protein>
<sequence length="327" mass="36355">MTLPAQWVREQNLAKGRQLVVQHDESDGSLLVTPDDMHKAGTEMTIDASSHSPASIRRAVLGQYVLGRQFVHIESDGPLEPAVHETITEIERQLLGFGIVNESTDSAIVRCSVDPADFELPTLMKQLWQTESVMRTETVEALLTDELDAARRALRRQDQVTKLFYLLLRIVFATYRDPRLNRTVGFETGFPLIGYRSVAQDVKLMARANRTVASLVLESDGFDLDGEMRAHLDEVTEALDRFARATQQAVTAPTIDVAADGDRLVDTLDAAIADTQERIETTRPAPLLSLQRVLTNFEKSGVHVADSLDVATRFAYRSDMTASTEET</sequence>
<reference evidence="1 2" key="1">
    <citation type="submission" date="2022-06" db="EMBL/GenBank/DDBJ databases">
        <title>Haloarcula sp. a new haloarchaeum isolate from saline soil.</title>
        <authorList>
            <person name="Strakova D."/>
            <person name="Galisteo C."/>
            <person name="Sanchez-Porro C."/>
            <person name="Ventosa A."/>
        </authorList>
    </citation>
    <scope>NUCLEOTIDE SEQUENCE [LARGE SCALE GENOMIC DNA]</scope>
    <source>
        <strain evidence="1 2">S1CR25-12</strain>
    </source>
</reference>
<dbReference type="SUPFAM" id="SSF109755">
    <property type="entry name" value="PhoU-like"/>
    <property type="match status" value="1"/>
</dbReference>
<dbReference type="EMBL" id="JAMQON010000005">
    <property type="protein sequence ID" value="MDS0261073.1"/>
    <property type="molecule type" value="Genomic_DNA"/>
</dbReference>
<evidence type="ECO:0000313" key="2">
    <source>
        <dbReference type="Proteomes" id="UP001259659"/>
    </source>
</evidence>
<name>A0ABU2FFN1_9EURY</name>
<evidence type="ECO:0000313" key="1">
    <source>
        <dbReference type="EMBL" id="MDS0261073.1"/>
    </source>
</evidence>